<feature type="compositionally biased region" description="Basic and acidic residues" evidence="1">
    <location>
        <begin position="109"/>
        <end position="120"/>
    </location>
</feature>
<sequence length="120" mass="13897">MDLVWILLIVFGCLCIAVVVIGLIYWRFCNGCRSRERALSMTSNRPRIYSIYSPETVKKTNYEDENHLKLPQPETRARRTVTISEDVEIREFRSDTGENSRPQSALNVDHTDHTETVIPL</sequence>
<protein>
    <submittedName>
        <fullName evidence="3">Uncharacterized protein</fullName>
    </submittedName>
</protein>
<proteinExistence type="predicted"/>
<evidence type="ECO:0000256" key="1">
    <source>
        <dbReference type="SAM" id="MobiDB-lite"/>
    </source>
</evidence>
<keyword evidence="2" id="KW-1133">Transmembrane helix</keyword>
<evidence type="ECO:0000313" key="4">
    <source>
        <dbReference type="Proteomes" id="UP001328107"/>
    </source>
</evidence>
<feature type="region of interest" description="Disordered" evidence="1">
    <location>
        <begin position="92"/>
        <end position="120"/>
    </location>
</feature>
<comment type="caution">
    <text evidence="3">The sequence shown here is derived from an EMBL/GenBank/DDBJ whole genome shotgun (WGS) entry which is preliminary data.</text>
</comment>
<gene>
    <name evidence="3" type="ORF">PMAYCL1PPCAC_24666</name>
</gene>
<accession>A0AAN5D093</accession>
<name>A0AAN5D093_9BILA</name>
<organism evidence="3 4">
    <name type="scientific">Pristionchus mayeri</name>
    <dbReference type="NCBI Taxonomy" id="1317129"/>
    <lineage>
        <taxon>Eukaryota</taxon>
        <taxon>Metazoa</taxon>
        <taxon>Ecdysozoa</taxon>
        <taxon>Nematoda</taxon>
        <taxon>Chromadorea</taxon>
        <taxon>Rhabditida</taxon>
        <taxon>Rhabditina</taxon>
        <taxon>Diplogasteromorpha</taxon>
        <taxon>Diplogasteroidea</taxon>
        <taxon>Neodiplogasteridae</taxon>
        <taxon>Pristionchus</taxon>
    </lineage>
</organism>
<keyword evidence="4" id="KW-1185">Reference proteome</keyword>
<dbReference type="Proteomes" id="UP001328107">
    <property type="component" value="Unassembled WGS sequence"/>
</dbReference>
<feature type="transmembrane region" description="Helical" evidence="2">
    <location>
        <begin position="6"/>
        <end position="28"/>
    </location>
</feature>
<keyword evidence="2" id="KW-0472">Membrane</keyword>
<reference evidence="4" key="1">
    <citation type="submission" date="2022-10" db="EMBL/GenBank/DDBJ databases">
        <title>Genome assembly of Pristionchus species.</title>
        <authorList>
            <person name="Yoshida K."/>
            <person name="Sommer R.J."/>
        </authorList>
    </citation>
    <scope>NUCLEOTIDE SEQUENCE [LARGE SCALE GENOMIC DNA]</scope>
    <source>
        <strain evidence="4">RS5460</strain>
    </source>
</reference>
<dbReference type="EMBL" id="BTRK01000005">
    <property type="protein sequence ID" value="GMR54471.1"/>
    <property type="molecule type" value="Genomic_DNA"/>
</dbReference>
<evidence type="ECO:0000313" key="3">
    <source>
        <dbReference type="EMBL" id="GMR54471.1"/>
    </source>
</evidence>
<keyword evidence="2" id="KW-0812">Transmembrane</keyword>
<evidence type="ECO:0000256" key="2">
    <source>
        <dbReference type="SAM" id="Phobius"/>
    </source>
</evidence>
<dbReference type="AlphaFoldDB" id="A0AAN5D093"/>